<name>A0AA37SCF6_9GAMM</name>
<proteinExistence type="predicted"/>
<feature type="transmembrane region" description="Helical" evidence="1">
    <location>
        <begin position="44"/>
        <end position="62"/>
    </location>
</feature>
<keyword evidence="1" id="KW-1133">Transmembrane helix</keyword>
<sequence length="68" mass="7484">MLDSGSLILGLIFGSIGLGYFIYGKKQANVVIRYTGIALMIYPYFIENHFAVLGVGILLMALPKFVEL</sequence>
<dbReference type="AlphaFoldDB" id="A0AA37SCF6"/>
<evidence type="ECO:0000313" key="3">
    <source>
        <dbReference type="Proteomes" id="UP001161389"/>
    </source>
</evidence>
<accession>A0AA37SCF6</accession>
<keyword evidence="1" id="KW-0812">Transmembrane</keyword>
<evidence type="ECO:0000313" key="2">
    <source>
        <dbReference type="EMBL" id="GLQ33345.1"/>
    </source>
</evidence>
<feature type="transmembrane region" description="Helical" evidence="1">
    <location>
        <begin position="6"/>
        <end position="23"/>
    </location>
</feature>
<reference evidence="2" key="1">
    <citation type="journal article" date="2014" name="Int. J. Syst. Evol. Microbiol.">
        <title>Complete genome sequence of Corynebacterium casei LMG S-19264T (=DSM 44701T), isolated from a smear-ripened cheese.</title>
        <authorList>
            <consortium name="US DOE Joint Genome Institute (JGI-PGF)"/>
            <person name="Walter F."/>
            <person name="Albersmeier A."/>
            <person name="Kalinowski J."/>
            <person name="Ruckert C."/>
        </authorList>
    </citation>
    <scope>NUCLEOTIDE SEQUENCE</scope>
    <source>
        <strain evidence="2">NBRC 110071</strain>
    </source>
</reference>
<reference evidence="2" key="2">
    <citation type="submission" date="2023-01" db="EMBL/GenBank/DDBJ databases">
        <title>Draft genome sequence of Litoribrevibacter albus strain NBRC 110071.</title>
        <authorList>
            <person name="Sun Q."/>
            <person name="Mori K."/>
        </authorList>
    </citation>
    <scope>NUCLEOTIDE SEQUENCE</scope>
    <source>
        <strain evidence="2">NBRC 110071</strain>
    </source>
</reference>
<organism evidence="2 3">
    <name type="scientific">Litoribrevibacter albus</name>
    <dbReference type="NCBI Taxonomy" id="1473156"/>
    <lineage>
        <taxon>Bacteria</taxon>
        <taxon>Pseudomonadati</taxon>
        <taxon>Pseudomonadota</taxon>
        <taxon>Gammaproteobacteria</taxon>
        <taxon>Oceanospirillales</taxon>
        <taxon>Oceanospirillaceae</taxon>
        <taxon>Litoribrevibacter</taxon>
    </lineage>
</organism>
<dbReference type="Proteomes" id="UP001161389">
    <property type="component" value="Unassembled WGS sequence"/>
</dbReference>
<evidence type="ECO:0008006" key="4">
    <source>
        <dbReference type="Google" id="ProtNLM"/>
    </source>
</evidence>
<protein>
    <recommendedName>
        <fullName evidence="4">Amino acid transport protein</fullName>
    </recommendedName>
</protein>
<comment type="caution">
    <text evidence="2">The sequence shown here is derived from an EMBL/GenBank/DDBJ whole genome shotgun (WGS) entry which is preliminary data.</text>
</comment>
<keyword evidence="1" id="KW-0472">Membrane</keyword>
<evidence type="ECO:0000256" key="1">
    <source>
        <dbReference type="SAM" id="Phobius"/>
    </source>
</evidence>
<keyword evidence="3" id="KW-1185">Reference proteome</keyword>
<gene>
    <name evidence="2" type="ORF">GCM10007876_38250</name>
</gene>
<dbReference type="EMBL" id="BSNM01000026">
    <property type="protein sequence ID" value="GLQ33345.1"/>
    <property type="molecule type" value="Genomic_DNA"/>
</dbReference>